<proteinExistence type="predicted"/>
<dbReference type="AlphaFoldDB" id="A0A699ZKM4"/>
<dbReference type="Proteomes" id="UP000485058">
    <property type="component" value="Unassembled WGS sequence"/>
</dbReference>
<dbReference type="EMBL" id="BLLF01001480">
    <property type="protein sequence ID" value="GFH19536.1"/>
    <property type="molecule type" value="Genomic_DNA"/>
</dbReference>
<gene>
    <name evidence="1" type="ORF">HaLaN_16495</name>
</gene>
<keyword evidence="2" id="KW-1185">Reference proteome</keyword>
<evidence type="ECO:0000313" key="1">
    <source>
        <dbReference type="EMBL" id="GFH19536.1"/>
    </source>
</evidence>
<comment type="caution">
    <text evidence="1">The sequence shown here is derived from an EMBL/GenBank/DDBJ whole genome shotgun (WGS) entry which is preliminary data.</text>
</comment>
<reference evidence="1 2" key="1">
    <citation type="submission" date="2020-02" db="EMBL/GenBank/DDBJ databases">
        <title>Draft genome sequence of Haematococcus lacustris strain NIES-144.</title>
        <authorList>
            <person name="Morimoto D."/>
            <person name="Nakagawa S."/>
            <person name="Yoshida T."/>
            <person name="Sawayama S."/>
        </authorList>
    </citation>
    <scope>NUCLEOTIDE SEQUENCE [LARGE SCALE GENOMIC DNA]</scope>
    <source>
        <strain evidence="1 2">NIES-144</strain>
    </source>
</reference>
<accession>A0A699ZKM4</accession>
<protein>
    <submittedName>
        <fullName evidence="1">Uncharacterized protein</fullName>
    </submittedName>
</protein>
<name>A0A699ZKM4_HAELA</name>
<sequence length="62" mass="7174">MFLLYQQHKEGYDKLDTKLRDLTANATLTLGVYHKMKMLEDVLAKLNTGMPPVVRQTHTLQD</sequence>
<organism evidence="1 2">
    <name type="scientific">Haematococcus lacustris</name>
    <name type="common">Green alga</name>
    <name type="synonym">Haematococcus pluvialis</name>
    <dbReference type="NCBI Taxonomy" id="44745"/>
    <lineage>
        <taxon>Eukaryota</taxon>
        <taxon>Viridiplantae</taxon>
        <taxon>Chlorophyta</taxon>
        <taxon>core chlorophytes</taxon>
        <taxon>Chlorophyceae</taxon>
        <taxon>CS clade</taxon>
        <taxon>Chlamydomonadales</taxon>
        <taxon>Haematococcaceae</taxon>
        <taxon>Haematococcus</taxon>
    </lineage>
</organism>
<evidence type="ECO:0000313" key="2">
    <source>
        <dbReference type="Proteomes" id="UP000485058"/>
    </source>
</evidence>